<proteinExistence type="predicted"/>
<keyword evidence="2" id="KW-1185">Reference proteome</keyword>
<comment type="caution">
    <text evidence="1">The sequence shown here is derived from an EMBL/GenBank/DDBJ whole genome shotgun (WGS) entry which is preliminary data.</text>
</comment>
<accession>A0ACC4UCL8</accession>
<dbReference type="EMBL" id="LAYQ01000008">
    <property type="protein sequence ID" value="KKO80732.1"/>
    <property type="molecule type" value="Genomic_DNA"/>
</dbReference>
<evidence type="ECO:0000313" key="2">
    <source>
        <dbReference type="Proteomes" id="UP000034245"/>
    </source>
</evidence>
<sequence length="65" mass="7068">MTHTNVTKGVTKGVTARPGSNPIRSDQLTLIPKNPKKVAPGSTIFGRSFRGRLASRRRAEPGRKL</sequence>
<name>A0ACC4UCL8_9CORY</name>
<organism evidence="1 2">
    <name type="scientific">Corynebacterium minutissimum</name>
    <dbReference type="NCBI Taxonomy" id="38301"/>
    <lineage>
        <taxon>Bacteria</taxon>
        <taxon>Bacillati</taxon>
        <taxon>Actinomycetota</taxon>
        <taxon>Actinomycetes</taxon>
        <taxon>Mycobacteriales</taxon>
        <taxon>Corynebacteriaceae</taxon>
        <taxon>Corynebacterium</taxon>
    </lineage>
</organism>
<protein>
    <submittedName>
        <fullName evidence="1">Uncharacterized protein</fullName>
    </submittedName>
</protein>
<gene>
    <name evidence="1" type="ORF">WU87_03255</name>
</gene>
<evidence type="ECO:0000313" key="1">
    <source>
        <dbReference type="EMBL" id="KKO80732.1"/>
    </source>
</evidence>
<dbReference type="Proteomes" id="UP000034245">
    <property type="component" value="Unassembled WGS sequence"/>
</dbReference>
<reference evidence="1" key="1">
    <citation type="submission" date="2015-04" db="EMBL/GenBank/DDBJ databases">
        <title>Draft Genome Sequences of Three Species of Emerging Human-Pathogenic Corynebacteria.</title>
        <authorList>
            <person name="Pacheco L.G."/>
            <person name="Mattos-Guaraldi A.L."/>
            <person name="Santos C.S."/>
            <person name="Veras A.O."/>
            <person name="Guimaraes L.C."/>
            <person name="Abreu V."/>
            <person name="Pereira F.L."/>
            <person name="Soares S.C."/>
            <person name="Dorella F.A."/>
            <person name="Carvalho A.F."/>
            <person name="Leal C.G."/>
            <person name="Figueiredo H.C."/>
            <person name="Ramos J.N."/>
            <person name="Vieira V."/>
            <person name="Farfour E."/>
            <person name="Guiso N."/>
            <person name="Hirata R.Jr."/>
            <person name="Ramos R.T."/>
            <person name="Azevedo V."/>
            <person name="Silva A."/>
        </authorList>
    </citation>
    <scope>NUCLEOTIDE SEQUENCE</scope>
    <source>
        <strain evidence="1">1941</strain>
    </source>
</reference>